<feature type="region of interest" description="Disordered" evidence="1">
    <location>
        <begin position="1"/>
        <end position="23"/>
    </location>
</feature>
<evidence type="ECO:0000313" key="2">
    <source>
        <dbReference type="EMBL" id="KUN35722.1"/>
    </source>
</evidence>
<keyword evidence="3" id="KW-1185">Reference proteome</keyword>
<sequence>MTSTPSSTPPDATFHEWTPAWSPDHTDPALPPVTLITDTHDHPAYTTTAIAAHQPELGRITVHPTPLATAPAYLAHDLIRALGKHLPSPDIDPPWWTGNADESWRVAAAWTKALNISHYVICRAHRITGRHLEHLMALRELTRIHLTLVVSGPTPAALATILKAAAHHQINTLENARQHLNQGPSPQAPASYPWWHSAPFPAPHDEPWYELPPRPRRPAGTPGEITTSSHRTPTRLPSTDSRPPTIALPAHTQPDTHSPHHETVAQRIHTRIAHPVHAAAVAIRALTGYSTDQLPQITIATPQHPRGDLPTDLPDWARLLQDAARIHTGLKDYIRQDLPAHLSGANRPFRLGSWDRNDVAHATEACHLVAARVRRARQRT</sequence>
<feature type="compositionally biased region" description="Polar residues" evidence="1">
    <location>
        <begin position="224"/>
        <end position="242"/>
    </location>
</feature>
<evidence type="ECO:0000256" key="1">
    <source>
        <dbReference type="SAM" id="MobiDB-lite"/>
    </source>
</evidence>
<proteinExistence type="predicted"/>
<dbReference type="RefSeq" id="WP_067237610.1">
    <property type="nucleotide sequence ID" value="NZ_KQ948557.1"/>
</dbReference>
<feature type="region of interest" description="Disordered" evidence="1">
    <location>
        <begin position="206"/>
        <end position="263"/>
    </location>
</feature>
<dbReference type="EMBL" id="LMWS01000031">
    <property type="protein sequence ID" value="KUN35722.1"/>
    <property type="molecule type" value="Genomic_DNA"/>
</dbReference>
<organism evidence="2 3">
    <name type="scientific">Streptomyces longwoodensis</name>
    <dbReference type="NCBI Taxonomy" id="68231"/>
    <lineage>
        <taxon>Bacteria</taxon>
        <taxon>Bacillati</taxon>
        <taxon>Actinomycetota</taxon>
        <taxon>Actinomycetes</taxon>
        <taxon>Kitasatosporales</taxon>
        <taxon>Streptomycetaceae</taxon>
        <taxon>Streptomyces</taxon>
    </lineage>
</organism>
<feature type="compositionally biased region" description="Low complexity" evidence="1">
    <location>
        <begin position="1"/>
        <end position="10"/>
    </location>
</feature>
<dbReference type="Proteomes" id="UP000053271">
    <property type="component" value="Unassembled WGS sequence"/>
</dbReference>
<dbReference type="GeneID" id="91427633"/>
<comment type="caution">
    <text evidence="2">The sequence shown here is derived from an EMBL/GenBank/DDBJ whole genome shotgun (WGS) entry which is preliminary data.</text>
</comment>
<protein>
    <submittedName>
        <fullName evidence="2">Uncharacterized protein</fullName>
    </submittedName>
</protein>
<reference evidence="2 3" key="1">
    <citation type="submission" date="2015-10" db="EMBL/GenBank/DDBJ databases">
        <title>Draft genome sequence of Streptomyces longwoodensis DSM 41677, type strain for the species Streptomyces longwoodensis.</title>
        <authorList>
            <person name="Ruckert C."/>
            <person name="Winkler A."/>
            <person name="Kalinowski J."/>
            <person name="Kampfer P."/>
            <person name="Glaeser S."/>
        </authorList>
    </citation>
    <scope>NUCLEOTIDE SEQUENCE [LARGE SCALE GENOMIC DNA]</scope>
    <source>
        <strain evidence="2 3">DSM 41677</strain>
    </source>
</reference>
<dbReference type="STRING" id="68231.AQJ30_23830"/>
<evidence type="ECO:0000313" key="3">
    <source>
        <dbReference type="Proteomes" id="UP000053271"/>
    </source>
</evidence>
<name>A0A101QT89_9ACTN</name>
<gene>
    <name evidence="2" type="ORF">AQJ30_23830</name>
</gene>
<accession>A0A101QT89</accession>
<dbReference type="AlphaFoldDB" id="A0A101QT89"/>